<keyword evidence="3" id="KW-1185">Reference proteome</keyword>
<evidence type="ECO:0000256" key="1">
    <source>
        <dbReference type="SAM" id="MobiDB-lite"/>
    </source>
</evidence>
<accession>E9SEF2</accession>
<evidence type="ECO:0000313" key="2">
    <source>
        <dbReference type="EMBL" id="EGC02345.1"/>
    </source>
</evidence>
<comment type="caution">
    <text evidence="2">The sequence shown here is derived from an EMBL/GenBank/DDBJ whole genome shotgun (WGS) entry which is preliminary data.</text>
</comment>
<feature type="region of interest" description="Disordered" evidence="1">
    <location>
        <begin position="14"/>
        <end position="53"/>
    </location>
</feature>
<protein>
    <submittedName>
        <fullName evidence="2">Uncharacterized protein</fullName>
    </submittedName>
</protein>
<dbReference type="STRING" id="246199.CUS_5982"/>
<evidence type="ECO:0000313" key="3">
    <source>
        <dbReference type="Proteomes" id="UP000004259"/>
    </source>
</evidence>
<dbReference type="Proteomes" id="UP000004259">
    <property type="component" value="Unassembled WGS sequence"/>
</dbReference>
<sequence length="99" mass="10769">MLCAKRKINSVHPPTAAMNDGITSISAPPAPSNITQKKGAVATAAPPKPSSKKRTRGCYVLLVFMPFSVQKRSGSIFFARNEIGIYGHQVFFSWIDPFS</sequence>
<name>E9SEF2_RUMAL</name>
<feature type="compositionally biased region" description="Polar residues" evidence="1">
    <location>
        <begin position="21"/>
        <end position="36"/>
    </location>
</feature>
<reference evidence="2 3" key="1">
    <citation type="submission" date="2011-02" db="EMBL/GenBank/DDBJ databases">
        <authorList>
            <person name="Nelson K.E."/>
            <person name="Sutton G."/>
            <person name="Torralba M."/>
            <person name="Durkin S."/>
            <person name="Harkins D."/>
            <person name="Montgomery R."/>
            <person name="Ziemer C."/>
            <person name="Klaassens E."/>
            <person name="Ocuiv P."/>
            <person name="Morrison M."/>
        </authorList>
    </citation>
    <scope>NUCLEOTIDE SEQUENCE [LARGE SCALE GENOMIC DNA]</scope>
    <source>
        <strain evidence="2 3">8</strain>
    </source>
</reference>
<dbReference type="AlphaFoldDB" id="E9SEF2"/>
<organism evidence="2 3">
    <name type="scientific">Ruminococcus albus 8</name>
    <dbReference type="NCBI Taxonomy" id="246199"/>
    <lineage>
        <taxon>Bacteria</taxon>
        <taxon>Bacillati</taxon>
        <taxon>Bacillota</taxon>
        <taxon>Clostridia</taxon>
        <taxon>Eubacteriales</taxon>
        <taxon>Oscillospiraceae</taxon>
        <taxon>Ruminococcus</taxon>
    </lineage>
</organism>
<gene>
    <name evidence="2" type="ORF">CUS_5982</name>
</gene>
<dbReference type="EMBL" id="ADKM02000095">
    <property type="protein sequence ID" value="EGC02345.1"/>
    <property type="molecule type" value="Genomic_DNA"/>
</dbReference>
<proteinExistence type="predicted"/>